<dbReference type="InParanoid" id="G4T588"/>
<evidence type="ECO:0000313" key="2">
    <source>
        <dbReference type="EMBL" id="CCA66521.1"/>
    </source>
</evidence>
<keyword evidence="3" id="KW-1185">Reference proteome</keyword>
<accession>G4T588</accession>
<feature type="region of interest" description="Disordered" evidence="1">
    <location>
        <begin position="128"/>
        <end position="160"/>
    </location>
</feature>
<organism evidence="2 3">
    <name type="scientific">Serendipita indica (strain DSM 11827)</name>
    <name type="common">Root endophyte fungus</name>
    <name type="synonym">Piriformospora indica</name>
    <dbReference type="NCBI Taxonomy" id="1109443"/>
    <lineage>
        <taxon>Eukaryota</taxon>
        <taxon>Fungi</taxon>
        <taxon>Dikarya</taxon>
        <taxon>Basidiomycota</taxon>
        <taxon>Agaricomycotina</taxon>
        <taxon>Agaricomycetes</taxon>
        <taxon>Sebacinales</taxon>
        <taxon>Serendipitaceae</taxon>
        <taxon>Serendipita</taxon>
    </lineage>
</organism>
<dbReference type="AlphaFoldDB" id="G4T588"/>
<feature type="region of interest" description="Disordered" evidence="1">
    <location>
        <begin position="21"/>
        <end position="84"/>
    </location>
</feature>
<name>G4T588_SERID</name>
<dbReference type="EMBL" id="CAFZ01000002">
    <property type="protein sequence ID" value="CCA66521.1"/>
    <property type="molecule type" value="Genomic_DNA"/>
</dbReference>
<dbReference type="Proteomes" id="UP000007148">
    <property type="component" value="Unassembled WGS sequence"/>
</dbReference>
<dbReference type="HOGENOM" id="CLU_1652847_0_0_1"/>
<protein>
    <submittedName>
        <fullName evidence="2">Uncharacterized protein</fullName>
    </submittedName>
</protein>
<evidence type="ECO:0000256" key="1">
    <source>
        <dbReference type="SAM" id="MobiDB-lite"/>
    </source>
</evidence>
<sequence length="160" mass="17705">MRKRLQLLEEEKMRLTVSLNELQGSAARAPPRNLNISSQSKRKGTSKSPPKRASAVNASRKGGPRSPQERTPGSNTSHKIDSGQCQHCSSMGLECIRRNGPGQVCDECVARGKTCFSRHTRWAWANKGTKSTKSGLNGNKQATRNQPKREYNRMLGVESQ</sequence>
<evidence type="ECO:0000313" key="3">
    <source>
        <dbReference type="Proteomes" id="UP000007148"/>
    </source>
</evidence>
<reference evidence="2 3" key="1">
    <citation type="journal article" date="2011" name="PLoS Pathog.">
        <title>Endophytic Life Strategies Decoded by Genome and Transcriptome Analyses of the Mutualistic Root Symbiont Piriformospora indica.</title>
        <authorList>
            <person name="Zuccaro A."/>
            <person name="Lahrmann U."/>
            <person name="Guldener U."/>
            <person name="Langen G."/>
            <person name="Pfiffi S."/>
            <person name="Biedenkopf D."/>
            <person name="Wong P."/>
            <person name="Samans B."/>
            <person name="Grimm C."/>
            <person name="Basiewicz M."/>
            <person name="Murat C."/>
            <person name="Martin F."/>
            <person name="Kogel K.H."/>
        </authorList>
    </citation>
    <scope>NUCLEOTIDE SEQUENCE [LARGE SCALE GENOMIC DNA]</scope>
    <source>
        <strain evidence="2 3">DSM 11827</strain>
    </source>
</reference>
<feature type="compositionally biased region" description="Polar residues" evidence="1">
    <location>
        <begin position="128"/>
        <end position="145"/>
    </location>
</feature>
<feature type="compositionally biased region" description="Polar residues" evidence="1">
    <location>
        <begin position="69"/>
        <end position="84"/>
    </location>
</feature>
<proteinExistence type="predicted"/>
<comment type="caution">
    <text evidence="2">The sequence shown here is derived from an EMBL/GenBank/DDBJ whole genome shotgun (WGS) entry which is preliminary data.</text>
</comment>
<gene>
    <name evidence="2" type="ORF">PIIN_00206</name>
</gene>